<dbReference type="RefSeq" id="WP_150766919.1">
    <property type="nucleotide sequence ID" value="NZ_CABVHW010000023.1"/>
</dbReference>
<keyword evidence="3" id="KW-0238">DNA-binding</keyword>
<evidence type="ECO:0000313" key="7">
    <source>
        <dbReference type="EMBL" id="VVO30896.1"/>
    </source>
</evidence>
<keyword evidence="2" id="KW-0229">DNA integration</keyword>
<dbReference type="EMBL" id="CABVHW010000023">
    <property type="protein sequence ID" value="VVO30896.1"/>
    <property type="molecule type" value="Genomic_DNA"/>
</dbReference>
<evidence type="ECO:0000259" key="6">
    <source>
        <dbReference type="PROSITE" id="PS51898"/>
    </source>
</evidence>
<evidence type="ECO:0000256" key="4">
    <source>
        <dbReference type="ARBA" id="ARBA00023172"/>
    </source>
</evidence>
<name>A0A5E7EVS6_PSEFL</name>
<keyword evidence="4" id="KW-0233">DNA recombination</keyword>
<dbReference type="SUPFAM" id="SSF56349">
    <property type="entry name" value="DNA breaking-rejoining enzymes"/>
    <property type="match status" value="1"/>
</dbReference>
<accession>A0A5E7EVS6</accession>
<feature type="region of interest" description="Disordered" evidence="5">
    <location>
        <begin position="73"/>
        <end position="100"/>
    </location>
</feature>
<gene>
    <name evidence="7" type="primary">intS</name>
    <name evidence="7" type="ORF">PS710_05015</name>
</gene>
<evidence type="ECO:0000256" key="1">
    <source>
        <dbReference type="ARBA" id="ARBA00008857"/>
    </source>
</evidence>
<dbReference type="Pfam" id="PF13356">
    <property type="entry name" value="Arm-DNA-bind_3"/>
    <property type="match status" value="1"/>
</dbReference>
<dbReference type="PROSITE" id="PS51898">
    <property type="entry name" value="TYR_RECOMBINASE"/>
    <property type="match status" value="1"/>
</dbReference>
<dbReference type="Gene3D" id="3.30.160.390">
    <property type="entry name" value="Integrase, DNA-binding domain"/>
    <property type="match status" value="1"/>
</dbReference>
<dbReference type="Pfam" id="PF22022">
    <property type="entry name" value="Phage_int_M"/>
    <property type="match status" value="1"/>
</dbReference>
<dbReference type="PANTHER" id="PTHR30629:SF2">
    <property type="entry name" value="PROPHAGE INTEGRASE INTS-RELATED"/>
    <property type="match status" value="1"/>
</dbReference>
<reference evidence="7 8" key="1">
    <citation type="submission" date="2019-09" db="EMBL/GenBank/DDBJ databases">
        <authorList>
            <person name="Chandra G."/>
            <person name="Truman W A."/>
        </authorList>
    </citation>
    <scope>NUCLEOTIDE SEQUENCE [LARGE SCALE GENOMIC DNA]</scope>
    <source>
        <strain evidence="7">PS710</strain>
    </source>
</reference>
<evidence type="ECO:0000256" key="2">
    <source>
        <dbReference type="ARBA" id="ARBA00022908"/>
    </source>
</evidence>
<dbReference type="InterPro" id="IPR011010">
    <property type="entry name" value="DNA_brk_join_enz"/>
</dbReference>
<dbReference type="GO" id="GO:0015074">
    <property type="term" value="P:DNA integration"/>
    <property type="evidence" value="ECO:0007669"/>
    <property type="project" value="UniProtKB-KW"/>
</dbReference>
<dbReference type="InterPro" id="IPR050808">
    <property type="entry name" value="Phage_Integrase"/>
</dbReference>
<dbReference type="InterPro" id="IPR013762">
    <property type="entry name" value="Integrase-like_cat_sf"/>
</dbReference>
<dbReference type="InterPro" id="IPR025166">
    <property type="entry name" value="Integrase_DNA_bind_dom"/>
</dbReference>
<dbReference type="GO" id="GO:0006310">
    <property type="term" value="P:DNA recombination"/>
    <property type="evidence" value="ECO:0007669"/>
    <property type="project" value="UniProtKB-KW"/>
</dbReference>
<organism evidence="7 8">
    <name type="scientific">Pseudomonas fluorescens</name>
    <dbReference type="NCBI Taxonomy" id="294"/>
    <lineage>
        <taxon>Bacteria</taxon>
        <taxon>Pseudomonadati</taxon>
        <taxon>Pseudomonadota</taxon>
        <taxon>Gammaproteobacteria</taxon>
        <taxon>Pseudomonadales</taxon>
        <taxon>Pseudomonadaceae</taxon>
        <taxon>Pseudomonas</taxon>
    </lineage>
</organism>
<evidence type="ECO:0000256" key="5">
    <source>
        <dbReference type="SAM" id="MobiDB-lite"/>
    </source>
</evidence>
<evidence type="ECO:0000313" key="8">
    <source>
        <dbReference type="Proteomes" id="UP000381093"/>
    </source>
</evidence>
<feature type="domain" description="Tyr recombinase" evidence="6">
    <location>
        <begin position="218"/>
        <end position="391"/>
    </location>
</feature>
<feature type="compositionally biased region" description="Basic and acidic residues" evidence="5">
    <location>
        <begin position="81"/>
        <end position="94"/>
    </location>
</feature>
<dbReference type="PANTHER" id="PTHR30629">
    <property type="entry name" value="PROPHAGE INTEGRASE"/>
    <property type="match status" value="1"/>
</dbReference>
<dbReference type="Pfam" id="PF00589">
    <property type="entry name" value="Phage_integrase"/>
    <property type="match status" value="1"/>
</dbReference>
<dbReference type="InterPro" id="IPR010998">
    <property type="entry name" value="Integrase_recombinase_N"/>
</dbReference>
<proteinExistence type="inferred from homology"/>
<evidence type="ECO:0000256" key="3">
    <source>
        <dbReference type="ARBA" id="ARBA00023125"/>
    </source>
</evidence>
<sequence>MTGLSTVKVKSLIKAGSAGMTGDGKGLYLQISKTGGASWIYRYKIEGKSRYMGLGPFPTIGLAEAREMAEDARRGVTRGIDPLEAREADRESKRKAASANEARKITFMTAAEGYRERQGAGWSEKWHRGWWRKLELYAFPVIGEMPVAEVDTAMVLKILTPIWLTKTRTADEVRGQIEQVLDAAKALGWRAGENPARWRGHLANLLSRSDKKKAREREHYAAMNWRDVPFLISKLAAIPTRDAYAARVLILTGARSKMVRFAKWNEVDLEAKVWSLSASRMKMKAAFQIPLADEVITLLKELSQVATTDYIFPGQGKTGVMHANGIRNLLHGLGHEDITRHGFRSSFRDWAAESTNFPREICEMALAHDERSETESAYNRTDFFVKRGKLMRAWAKFAVSKTHRAADNSLPEEMA</sequence>
<dbReference type="CDD" id="cd00801">
    <property type="entry name" value="INT_P4_C"/>
    <property type="match status" value="1"/>
</dbReference>
<dbReference type="Gene3D" id="1.10.150.130">
    <property type="match status" value="1"/>
</dbReference>
<dbReference type="InterPro" id="IPR038488">
    <property type="entry name" value="Integrase_DNA-bd_sf"/>
</dbReference>
<dbReference type="AlphaFoldDB" id="A0A5E7EVS6"/>
<protein>
    <submittedName>
        <fullName evidence="7">Prophage integrase IntS</fullName>
    </submittedName>
</protein>
<dbReference type="Proteomes" id="UP000381093">
    <property type="component" value="Unassembled WGS sequence"/>
</dbReference>
<dbReference type="InterPro" id="IPR053876">
    <property type="entry name" value="Phage_int_M"/>
</dbReference>
<dbReference type="InterPro" id="IPR002104">
    <property type="entry name" value="Integrase_catalytic"/>
</dbReference>
<dbReference type="Gene3D" id="1.10.443.10">
    <property type="entry name" value="Intergrase catalytic core"/>
    <property type="match status" value="1"/>
</dbReference>
<comment type="similarity">
    <text evidence="1">Belongs to the 'phage' integrase family.</text>
</comment>
<dbReference type="GO" id="GO:0003677">
    <property type="term" value="F:DNA binding"/>
    <property type="evidence" value="ECO:0007669"/>
    <property type="project" value="UniProtKB-KW"/>
</dbReference>